<dbReference type="EMBL" id="CP115965">
    <property type="protein sequence ID" value="WZW99248.1"/>
    <property type="molecule type" value="Genomic_DNA"/>
</dbReference>
<keyword evidence="2" id="KW-0720">Serine protease</keyword>
<dbReference type="InterPro" id="IPR011042">
    <property type="entry name" value="6-blade_b-propeller_TolB-like"/>
</dbReference>
<evidence type="ECO:0000259" key="3">
    <source>
        <dbReference type="Pfam" id="PF00326"/>
    </source>
</evidence>
<dbReference type="Pfam" id="PF00326">
    <property type="entry name" value="Peptidase_S9"/>
    <property type="match status" value="1"/>
</dbReference>
<dbReference type="InterPro" id="IPR011659">
    <property type="entry name" value="WD40"/>
</dbReference>
<keyword evidence="5" id="KW-1185">Reference proteome</keyword>
<dbReference type="RefSeq" id="WP_342372997.1">
    <property type="nucleotide sequence ID" value="NZ_CP115965.1"/>
</dbReference>
<name>A0ABZ3C901_9ACTN</name>
<protein>
    <submittedName>
        <fullName evidence="4">S9 family peptidase</fullName>
    </submittedName>
</protein>
<evidence type="ECO:0000256" key="2">
    <source>
        <dbReference type="ARBA" id="ARBA00022825"/>
    </source>
</evidence>
<feature type="domain" description="Peptidase S9 prolyl oligopeptidase catalytic" evidence="3">
    <location>
        <begin position="468"/>
        <end position="673"/>
    </location>
</feature>
<accession>A0ABZ3C901</accession>
<dbReference type="SUPFAM" id="SSF82171">
    <property type="entry name" value="DPP6 N-terminal domain-like"/>
    <property type="match status" value="1"/>
</dbReference>
<sequence length="682" mass="72752">MRPDQLELLLTPCAPAVHPDGTWAVVAATRPSFAADAYVGQLWRVDLSGTDAPRRLTRGVNDATPRFSPDGRLLGFLRGDADGRPQVFVVRTDGGEAAQVTTAPMGVGAFCWSPDAGRIAFVARVAEEGRYGTVDGVSPAQEDPRHLAGNQIQANGLGWSTDRRRRLFVVDVPDPDAEPPITPVGRAAAAVDADTPFSPVPTATELTTGAFDATDPVFSPDGASILFTSAREADRDETLRTGIHRVRLADAAPKPDDANTPAPVEPVAVDARLTFDHATPSRDGATLFCLGSDLGESGLDFVATNQALYATPVDGGEPRRLTDPATVELASAPVPVGDDAVLVIAAQRGTSTLLRVRADGTVTTLHEGHPTVLWAEPVPGSDAVVATVTDVDTPGEVARIDGGGVRLLTDFAAGLREATTIVEPRELVSTSPDGHPVHGWTLVPEGEGPHPVLLTIHGGPYASYPSTFFDEWQVFVAAGYAVVACNPRGAAGYGEEHGAAIRYAFGDLDMTDVLGFLDHATATVPGLDADRVGIMGGSYGGYLTAWIIAHDHRFAGAIVERGFLDPASFLGASDIGWFFMPQYNGADLEQQNRQSPTLLTHQVQTPTFVVHSELDLRCPLAQGLRYYASLKSHGVEAELLVFPGENHELSRSGTPWHRRQRFEKILDWWDRHLPVSAARGRE</sequence>
<keyword evidence="1" id="KW-0378">Hydrolase</keyword>
<organism evidence="4 5">
    <name type="scientific">Propioniciclava soli</name>
    <dbReference type="NCBI Taxonomy" id="2775081"/>
    <lineage>
        <taxon>Bacteria</taxon>
        <taxon>Bacillati</taxon>
        <taxon>Actinomycetota</taxon>
        <taxon>Actinomycetes</taxon>
        <taxon>Propionibacteriales</taxon>
        <taxon>Propionibacteriaceae</taxon>
        <taxon>Propioniciclava</taxon>
    </lineage>
</organism>
<proteinExistence type="predicted"/>
<dbReference type="SUPFAM" id="SSF53474">
    <property type="entry name" value="alpha/beta-Hydrolases"/>
    <property type="match status" value="1"/>
</dbReference>
<reference evidence="4 5" key="1">
    <citation type="journal article" date="2023" name="Environ Microbiome">
        <title>A coral-associated actinobacterium mitigates coral bleaching under heat stress.</title>
        <authorList>
            <person name="Li J."/>
            <person name="Zou Y."/>
            <person name="Li Q."/>
            <person name="Zhang J."/>
            <person name="Bourne D.G."/>
            <person name="Lyu Y."/>
            <person name="Liu C."/>
            <person name="Zhang S."/>
        </authorList>
    </citation>
    <scope>NUCLEOTIDE SEQUENCE [LARGE SCALE GENOMIC DNA]</scope>
    <source>
        <strain evidence="4 5">SCSIO 13291</strain>
    </source>
</reference>
<dbReference type="Pfam" id="PF07676">
    <property type="entry name" value="PD40"/>
    <property type="match status" value="2"/>
</dbReference>
<dbReference type="InterPro" id="IPR029058">
    <property type="entry name" value="AB_hydrolase_fold"/>
</dbReference>
<gene>
    <name evidence="4" type="ORF">PCC79_03355</name>
</gene>
<dbReference type="PANTHER" id="PTHR42776:SF4">
    <property type="entry name" value="ACYLAMINO-ACID-RELEASING ENZYME"/>
    <property type="match status" value="1"/>
</dbReference>
<dbReference type="Gene3D" id="3.40.50.1820">
    <property type="entry name" value="alpha/beta hydrolase"/>
    <property type="match status" value="1"/>
</dbReference>
<dbReference type="Proteomes" id="UP001434337">
    <property type="component" value="Chromosome"/>
</dbReference>
<keyword evidence="2" id="KW-0645">Protease</keyword>
<evidence type="ECO:0000256" key="1">
    <source>
        <dbReference type="ARBA" id="ARBA00022801"/>
    </source>
</evidence>
<evidence type="ECO:0000313" key="4">
    <source>
        <dbReference type="EMBL" id="WZW99248.1"/>
    </source>
</evidence>
<dbReference type="Gene3D" id="2.120.10.30">
    <property type="entry name" value="TolB, C-terminal domain"/>
    <property type="match status" value="1"/>
</dbReference>
<dbReference type="InterPro" id="IPR001375">
    <property type="entry name" value="Peptidase_S9_cat"/>
</dbReference>
<evidence type="ECO:0000313" key="5">
    <source>
        <dbReference type="Proteomes" id="UP001434337"/>
    </source>
</evidence>
<dbReference type="PANTHER" id="PTHR42776">
    <property type="entry name" value="SERINE PEPTIDASE S9 FAMILY MEMBER"/>
    <property type="match status" value="1"/>
</dbReference>